<feature type="compositionally biased region" description="Polar residues" evidence="5">
    <location>
        <begin position="414"/>
        <end position="425"/>
    </location>
</feature>
<sequence>MAATLGKRVFGELEKRRSATTGKVTGWRARYTGPDLERHPKTFGDKMAAESWLNAERILIDRGEWKPPKVRELEARLAEQRSVTLREWAYRSIEGKTLRPGTLYRYKTALEKRILPVLGDIPLKDLTRLDVANWYTKLRVVLAEEARGRKWHGKEKSDGRGAAFSAYQVLSSILNDAVDHELLNVSPAKVKGALRYKAVHEPIVVTTDQMWRMTELMPDYLRAIVPLAVTTGLRNGELRALKRRHLDLDDPSRATVTVRGTAADHRERGKFKEIGEPKTDASYREIAIPSFVVPILREHLEKFSEPGSDGIVFRAARGGVMHRQIIQRKWSVVRKAVGLDELHFHDLRHTALTWAARSGATLAELMSIAGHSNPTAVLHYQHLGDEERRHTIAEKLGAAFKDDLAERRALRTPQADTKTGTQASG</sequence>
<reference evidence="7" key="2">
    <citation type="submission" date="2020-09" db="EMBL/GenBank/DDBJ databases">
        <authorList>
            <person name="Sun Q."/>
            <person name="Ohkuma M."/>
        </authorList>
    </citation>
    <scope>NUCLEOTIDE SEQUENCE</scope>
    <source>
        <strain evidence="7">JCM 3051</strain>
    </source>
</reference>
<dbReference type="InterPro" id="IPR011010">
    <property type="entry name" value="DNA_brk_join_enz"/>
</dbReference>
<gene>
    <name evidence="7" type="ORF">GCM10010102_08810</name>
</gene>
<dbReference type="InterPro" id="IPR002104">
    <property type="entry name" value="Integrase_catalytic"/>
</dbReference>
<feature type="region of interest" description="Disordered" evidence="5">
    <location>
        <begin position="405"/>
        <end position="425"/>
    </location>
</feature>
<dbReference type="GO" id="GO:0006310">
    <property type="term" value="P:DNA recombination"/>
    <property type="evidence" value="ECO:0007669"/>
    <property type="project" value="UniProtKB-KW"/>
</dbReference>
<dbReference type="GO" id="GO:0003677">
    <property type="term" value="F:DNA binding"/>
    <property type="evidence" value="ECO:0007669"/>
    <property type="project" value="UniProtKB-KW"/>
</dbReference>
<evidence type="ECO:0000256" key="2">
    <source>
        <dbReference type="ARBA" id="ARBA00022908"/>
    </source>
</evidence>
<dbReference type="EMBL" id="BMPT01000002">
    <property type="protein sequence ID" value="GGM15447.1"/>
    <property type="molecule type" value="Genomic_DNA"/>
</dbReference>
<evidence type="ECO:0000256" key="3">
    <source>
        <dbReference type="ARBA" id="ARBA00023125"/>
    </source>
</evidence>
<dbReference type="CDD" id="cd01189">
    <property type="entry name" value="INT_ICEBs1_C_like"/>
    <property type="match status" value="1"/>
</dbReference>
<dbReference type="Pfam" id="PF14659">
    <property type="entry name" value="Phage_int_SAM_3"/>
    <property type="match status" value="1"/>
</dbReference>
<dbReference type="Pfam" id="PF00589">
    <property type="entry name" value="Phage_integrase"/>
    <property type="match status" value="1"/>
</dbReference>
<protein>
    <submittedName>
        <fullName evidence="7">Putative prophage phiRv2 integrase</fullName>
    </submittedName>
</protein>
<evidence type="ECO:0000259" key="6">
    <source>
        <dbReference type="PROSITE" id="PS51898"/>
    </source>
</evidence>
<evidence type="ECO:0000313" key="7">
    <source>
        <dbReference type="EMBL" id="GGM15447.1"/>
    </source>
</evidence>
<comment type="caution">
    <text evidence="7">The sequence shown here is derived from an EMBL/GenBank/DDBJ whole genome shotgun (WGS) entry which is preliminary data.</text>
</comment>
<keyword evidence="3" id="KW-0238">DNA-binding</keyword>
<dbReference type="PROSITE" id="PS51898">
    <property type="entry name" value="TYR_RECOMBINASE"/>
    <property type="match status" value="1"/>
</dbReference>
<dbReference type="Gene3D" id="1.10.443.10">
    <property type="entry name" value="Intergrase catalytic core"/>
    <property type="match status" value="1"/>
</dbReference>
<dbReference type="InterPro" id="IPR013762">
    <property type="entry name" value="Integrase-like_cat_sf"/>
</dbReference>
<dbReference type="Gene3D" id="1.10.150.130">
    <property type="match status" value="1"/>
</dbReference>
<dbReference type="SUPFAM" id="SSF56349">
    <property type="entry name" value="DNA breaking-rejoining enzymes"/>
    <property type="match status" value="1"/>
</dbReference>
<evidence type="ECO:0000313" key="8">
    <source>
        <dbReference type="Proteomes" id="UP000655589"/>
    </source>
</evidence>
<dbReference type="Proteomes" id="UP000655589">
    <property type="component" value="Unassembled WGS sequence"/>
</dbReference>
<organism evidence="7 8">
    <name type="scientific">Promicromonospora citrea</name>
    <dbReference type="NCBI Taxonomy" id="43677"/>
    <lineage>
        <taxon>Bacteria</taxon>
        <taxon>Bacillati</taxon>
        <taxon>Actinomycetota</taxon>
        <taxon>Actinomycetes</taxon>
        <taxon>Micrococcales</taxon>
        <taxon>Promicromonosporaceae</taxon>
        <taxon>Promicromonospora</taxon>
    </lineage>
</organism>
<dbReference type="InterPro" id="IPR050090">
    <property type="entry name" value="Tyrosine_recombinase_XerCD"/>
</dbReference>
<dbReference type="InterPro" id="IPR004107">
    <property type="entry name" value="Integrase_SAM-like_N"/>
</dbReference>
<accession>A0A8H9L1C7</accession>
<keyword evidence="2" id="KW-0229">DNA integration</keyword>
<dbReference type="RefSeq" id="WP_171102963.1">
    <property type="nucleotide sequence ID" value="NZ_BMPT01000002.1"/>
</dbReference>
<name>A0A8H9L1C7_9MICO</name>
<dbReference type="InterPro" id="IPR010998">
    <property type="entry name" value="Integrase_recombinase_N"/>
</dbReference>
<dbReference type="PANTHER" id="PTHR30349:SF64">
    <property type="entry name" value="PROPHAGE INTEGRASE INTD-RELATED"/>
    <property type="match status" value="1"/>
</dbReference>
<dbReference type="AlphaFoldDB" id="A0A8H9L1C7"/>
<proteinExistence type="inferred from homology"/>
<evidence type="ECO:0000256" key="1">
    <source>
        <dbReference type="ARBA" id="ARBA00008857"/>
    </source>
</evidence>
<dbReference type="PANTHER" id="PTHR30349">
    <property type="entry name" value="PHAGE INTEGRASE-RELATED"/>
    <property type="match status" value="1"/>
</dbReference>
<comment type="similarity">
    <text evidence="1">Belongs to the 'phage' integrase family.</text>
</comment>
<keyword evidence="8" id="KW-1185">Reference proteome</keyword>
<feature type="domain" description="Tyr recombinase" evidence="6">
    <location>
        <begin position="200"/>
        <end position="394"/>
    </location>
</feature>
<keyword evidence="4" id="KW-0233">DNA recombination</keyword>
<evidence type="ECO:0000256" key="4">
    <source>
        <dbReference type="ARBA" id="ARBA00023172"/>
    </source>
</evidence>
<dbReference type="GO" id="GO:0015074">
    <property type="term" value="P:DNA integration"/>
    <property type="evidence" value="ECO:0007669"/>
    <property type="project" value="UniProtKB-KW"/>
</dbReference>
<reference evidence="7" key="1">
    <citation type="journal article" date="2014" name="Int. J. Syst. Evol. Microbiol.">
        <title>Complete genome sequence of Corynebacterium casei LMG S-19264T (=DSM 44701T), isolated from a smear-ripened cheese.</title>
        <authorList>
            <consortium name="US DOE Joint Genome Institute (JGI-PGF)"/>
            <person name="Walter F."/>
            <person name="Albersmeier A."/>
            <person name="Kalinowski J."/>
            <person name="Ruckert C."/>
        </authorList>
    </citation>
    <scope>NUCLEOTIDE SEQUENCE</scope>
    <source>
        <strain evidence="7">JCM 3051</strain>
    </source>
</reference>
<dbReference type="InterPro" id="IPR058717">
    <property type="entry name" value="Phage_L5_Integrase_N"/>
</dbReference>
<dbReference type="Pfam" id="PF26003">
    <property type="entry name" value="Integrase_N_phage"/>
    <property type="match status" value="1"/>
</dbReference>
<evidence type="ECO:0000256" key="5">
    <source>
        <dbReference type="SAM" id="MobiDB-lite"/>
    </source>
</evidence>